<comment type="similarity">
    <text evidence="1">Belongs to the herpesviridae UL92 family.</text>
</comment>
<dbReference type="Pfam" id="PF03048">
    <property type="entry name" value="Herpes_UL92"/>
    <property type="match status" value="1"/>
</dbReference>
<protein>
    <submittedName>
        <fullName evidence="3">UL92</fullName>
    </submittedName>
</protein>
<gene>
    <name evidence="3" type="primary">ORF31</name>
</gene>
<keyword evidence="4" id="KW-1185">Reference proteome</keyword>
<reference evidence="3" key="1">
    <citation type="submission" date="2017-11" db="EMBL/GenBank/DDBJ databases">
        <title>The distinct marsupial branch of gammaherpesviruses includes novel host-derived genes seldom found in other viruses.</title>
        <authorList>
            <person name="Vaz P.K."/>
        </authorList>
    </citation>
    <scope>NUCLEOTIDE SEQUENCE</scope>
    <source>
        <strain evidence="3">36M/11</strain>
    </source>
</reference>
<evidence type="ECO:0000313" key="3">
    <source>
        <dbReference type="EMBL" id="AZB49203.1"/>
    </source>
</evidence>
<dbReference type="EMBL" id="MG452722">
    <property type="protein sequence ID" value="AZB49203.1"/>
    <property type="molecule type" value="Genomic_DNA"/>
</dbReference>
<organism evidence="3">
    <name type="scientific">Phascolarctid gammaherpesvirus 1</name>
    <dbReference type="NCBI Taxonomy" id="2249313"/>
    <lineage>
        <taxon>Viruses</taxon>
        <taxon>Duplodnaviria</taxon>
        <taxon>Heunggongvirae</taxon>
        <taxon>Peploviricota</taxon>
        <taxon>Herviviricetes</taxon>
        <taxon>Herpesvirales</taxon>
        <taxon>Orthoherpesviridae</taxon>
        <taxon>Gammaherpesvirinae</taxon>
        <taxon>Manticavirus</taxon>
        <taxon>Manticavirus phascolarctidgamma1</taxon>
    </lineage>
</organism>
<evidence type="ECO:0000256" key="1">
    <source>
        <dbReference type="ARBA" id="ARBA00009153"/>
    </source>
</evidence>
<evidence type="ECO:0000313" key="4">
    <source>
        <dbReference type="Proteomes" id="UP000677407"/>
    </source>
</evidence>
<evidence type="ECO:0000256" key="2">
    <source>
        <dbReference type="SAM" id="MobiDB-lite"/>
    </source>
</evidence>
<dbReference type="RefSeq" id="YP_010087473.1">
    <property type="nucleotide sequence ID" value="NC_055555.1"/>
</dbReference>
<dbReference type="KEGG" id="vg:65102758"/>
<accession>A0A3Q8J4H7</accession>
<dbReference type="GeneID" id="65102758"/>
<dbReference type="Proteomes" id="UP000677407">
    <property type="component" value="Segment"/>
</dbReference>
<sequence length="232" mass="26338">MHRNGHCGNRVYEGGDQRDPSSSPKEANRHYCNYRQFDATICRYHRIDNIYVCMDCHTFHVCDGGPECLPINTGEGLVCVITGRCLGENLQATSQNCELVTWSSQEPIKNYVFGQLVSSIAAELFDYFSAKVATEDLTEVSASVLDKATGSLKKEIMAMISHTFPLCHHLFEETPWAKDLVLSIYIHVIISIYSSRTVYDSLLFKCTKNKKYDHILKQIRESWMSTLTTCDT</sequence>
<name>A0A3Q8J4H7_9GAMA</name>
<feature type="region of interest" description="Disordered" evidence="2">
    <location>
        <begin position="1"/>
        <end position="27"/>
    </location>
</feature>
<proteinExistence type="inferred from homology"/>
<dbReference type="InterPro" id="IPR004289">
    <property type="entry name" value="Herpes_UL92"/>
</dbReference>